<dbReference type="SUPFAM" id="SSF54909">
    <property type="entry name" value="Dimeric alpha+beta barrel"/>
    <property type="match status" value="1"/>
</dbReference>
<dbReference type="RefSeq" id="WP_311349889.1">
    <property type="nucleotide sequence ID" value="NZ_JAVRHR010000001.1"/>
</dbReference>
<reference evidence="1 2" key="1">
    <citation type="submission" date="2023-09" db="EMBL/GenBank/DDBJ databases">
        <authorList>
            <person name="Rey-Velasco X."/>
        </authorList>
    </citation>
    <scope>NUCLEOTIDE SEQUENCE [LARGE SCALE GENOMIC DNA]</scope>
    <source>
        <strain evidence="1 2">F388</strain>
    </source>
</reference>
<gene>
    <name evidence="1" type="ORF">RM706_04805</name>
</gene>
<dbReference type="EMBL" id="JAVRHR010000001">
    <property type="protein sequence ID" value="MDT0606333.1"/>
    <property type="molecule type" value="Genomic_DNA"/>
</dbReference>
<organism evidence="1 2">
    <name type="scientific">Croceitalea rosinachiae</name>
    <dbReference type="NCBI Taxonomy" id="3075596"/>
    <lineage>
        <taxon>Bacteria</taxon>
        <taxon>Pseudomonadati</taxon>
        <taxon>Bacteroidota</taxon>
        <taxon>Flavobacteriia</taxon>
        <taxon>Flavobacteriales</taxon>
        <taxon>Flavobacteriaceae</taxon>
        <taxon>Croceitalea</taxon>
    </lineage>
</organism>
<dbReference type="PANTHER" id="PTHR40260">
    <property type="entry name" value="BLR8190 PROTEIN"/>
    <property type="match status" value="1"/>
</dbReference>
<dbReference type="Gene3D" id="3.30.70.100">
    <property type="match status" value="1"/>
</dbReference>
<proteinExistence type="predicted"/>
<dbReference type="InterPro" id="IPR011008">
    <property type="entry name" value="Dimeric_a/b-barrel"/>
</dbReference>
<accession>A0ABU3A8W4</accession>
<protein>
    <submittedName>
        <fullName evidence="1">EthD family reductase</fullName>
    </submittedName>
</protein>
<keyword evidence="2" id="KW-1185">Reference proteome</keyword>
<name>A0ABU3A8W4_9FLAO</name>
<dbReference type="PANTHER" id="PTHR40260:SF2">
    <property type="entry name" value="BLR8190 PROTEIN"/>
    <property type="match status" value="1"/>
</dbReference>
<comment type="caution">
    <text evidence="1">The sequence shown here is derived from an EMBL/GenBank/DDBJ whole genome shotgun (WGS) entry which is preliminary data.</text>
</comment>
<dbReference type="InterPro" id="IPR009799">
    <property type="entry name" value="EthD_dom"/>
</dbReference>
<dbReference type="NCBIfam" id="TIGR02118">
    <property type="entry name" value="EthD family reductase"/>
    <property type="match status" value="1"/>
</dbReference>
<sequence>MRIPLLIYFILITSLGIAQRDSMGFERSGLPGWFKISILYPNREGQYFNMDYYSKTHMPMVAALFGDRLKGYSIDKGLSGRTSDDAVTYIAVGYFYFEKLSDYKEAFGPNADKIRGDIPNYTNIQPIVQISQIIK</sequence>
<evidence type="ECO:0000313" key="2">
    <source>
        <dbReference type="Proteomes" id="UP001255246"/>
    </source>
</evidence>
<dbReference type="Proteomes" id="UP001255246">
    <property type="component" value="Unassembled WGS sequence"/>
</dbReference>
<evidence type="ECO:0000313" key="1">
    <source>
        <dbReference type="EMBL" id="MDT0606333.1"/>
    </source>
</evidence>